<keyword evidence="6" id="KW-1185">Reference proteome</keyword>
<dbReference type="Gene3D" id="1.10.620.20">
    <property type="entry name" value="Ribonucleotide Reductase, subunit A"/>
    <property type="match status" value="1"/>
</dbReference>
<evidence type="ECO:0000313" key="5">
    <source>
        <dbReference type="EMBL" id="KHD07723.1"/>
    </source>
</evidence>
<proteinExistence type="inferred from homology"/>
<dbReference type="EMBL" id="JSZA02000028">
    <property type="protein sequence ID" value="KHD07723.1"/>
    <property type="molecule type" value="Genomic_DNA"/>
</dbReference>
<comment type="similarity">
    <text evidence="1 2">Belongs to the ribonucleoside diphosphate reductase small chain family.</text>
</comment>
<dbReference type="PANTHER" id="PTHR23409">
    <property type="entry name" value="RIBONUCLEOSIDE-DIPHOSPHATE REDUCTASE SMALL CHAIN"/>
    <property type="match status" value="1"/>
</dbReference>
<accession>A0A0A6SA68</accession>
<dbReference type="EC" id="1.17.4.1" evidence="2"/>
<dbReference type="PANTHER" id="PTHR23409:SF18">
    <property type="entry name" value="RIBONUCLEOSIDE-DIPHOSPHATE REDUCTASE SUBUNIT M2"/>
    <property type="match status" value="1"/>
</dbReference>
<keyword evidence="2 4" id="KW-0479">Metal-binding</keyword>
<dbReference type="InterPro" id="IPR012348">
    <property type="entry name" value="RNR-like"/>
</dbReference>
<protein>
    <recommendedName>
        <fullName evidence="2">Ribonucleoside-diphosphate reductase subunit beta</fullName>
        <ecNumber evidence="2">1.17.4.1</ecNumber>
    </recommendedName>
</protein>
<keyword evidence="2 4" id="KW-0408">Iron</keyword>
<dbReference type="InterPro" id="IPR000358">
    <property type="entry name" value="RNR_small_fam"/>
</dbReference>
<comment type="caution">
    <text evidence="5">The sequence shown here is derived from an EMBL/GenBank/DDBJ whole genome shotgun (WGS) entry which is preliminary data.</text>
</comment>
<sequence length="390" mass="44519">MLDFDGSSNDDISSTYHGTVPRAAHKKATKKKTKIIVPVSSSLDPITIGAKRPSADQIKIVGGRGYDLRQPIPVKYTAVRERFLDARKNFWTPNDIPMGEDKLQWNTGKLTEAEMWLFKTNISYLTAGDNLVPDNLVNAIFQHITANEMRQYLRWVMAEESNHVESYLFILESFGLDEQGQGQIFNLYQELPDLVKKVNWNLTFSNKVVNSDAPLGSDEANRALLEDLLSYYIFEYLFFPLGFSQIFALARKGKLRNTAQQYSYIWRDEASHSSNGLWLIKQITQENPSVWDAAMQDRARALVNEAVKLETAHAHAVMPDGGILGLPVKTYIKFAKFVADNVCKNLGLKPLFGIREHPMPWISEYELNHEVNFFEGRVREYQTGTQLTWD</sequence>
<evidence type="ECO:0000256" key="4">
    <source>
        <dbReference type="PIRSR" id="PIRSR000355-2"/>
    </source>
</evidence>
<feature type="binding site" evidence="4">
    <location>
        <position position="269"/>
    </location>
    <ligand>
        <name>Fe cation</name>
        <dbReference type="ChEBI" id="CHEBI:24875"/>
        <label>2</label>
    </ligand>
</feature>
<evidence type="ECO:0000256" key="1">
    <source>
        <dbReference type="ARBA" id="ARBA00009303"/>
    </source>
</evidence>
<feature type="active site" evidence="3">
    <location>
        <position position="167"/>
    </location>
</feature>
<dbReference type="PIRSF" id="PIRSF000355">
    <property type="entry name" value="NrdB"/>
    <property type="match status" value="1"/>
</dbReference>
<organism evidence="5 6">
    <name type="scientific">Candidatus Thiomargarita nelsonii</name>
    <dbReference type="NCBI Taxonomy" id="1003181"/>
    <lineage>
        <taxon>Bacteria</taxon>
        <taxon>Pseudomonadati</taxon>
        <taxon>Pseudomonadota</taxon>
        <taxon>Gammaproteobacteria</taxon>
        <taxon>Thiotrichales</taxon>
        <taxon>Thiotrichaceae</taxon>
        <taxon>Thiomargarita</taxon>
    </lineage>
</organism>
<gene>
    <name evidence="5" type="ORF">PN36_09390</name>
</gene>
<feature type="binding site" evidence="4">
    <location>
        <position position="235"/>
    </location>
    <ligand>
        <name>Fe cation</name>
        <dbReference type="ChEBI" id="CHEBI:24875"/>
        <label>2</label>
    </ligand>
</feature>
<dbReference type="GO" id="GO:0009263">
    <property type="term" value="P:deoxyribonucleotide biosynthetic process"/>
    <property type="evidence" value="ECO:0007669"/>
    <property type="project" value="UniProtKB-KW"/>
</dbReference>
<name>A0A0A6SA68_9GAMM</name>
<feature type="binding site" evidence="4">
    <location>
        <position position="163"/>
    </location>
    <ligand>
        <name>Fe cation</name>
        <dbReference type="ChEBI" id="CHEBI:24875"/>
        <label>1</label>
    </ligand>
</feature>
<dbReference type="GO" id="GO:0004748">
    <property type="term" value="F:ribonucleoside-diphosphate reductase activity, thioredoxin disulfide as acceptor"/>
    <property type="evidence" value="ECO:0007669"/>
    <property type="project" value="UniProtKB-EC"/>
</dbReference>
<keyword evidence="2" id="KW-0215">Deoxyribonucleotide synthesis</keyword>
<evidence type="ECO:0000256" key="3">
    <source>
        <dbReference type="PIRSR" id="PIRSR000355-1"/>
    </source>
</evidence>
<dbReference type="NCBIfam" id="NF005550">
    <property type="entry name" value="PRK07209.1"/>
    <property type="match status" value="1"/>
</dbReference>
<reference evidence="5 6" key="1">
    <citation type="journal article" date="2016" name="Front. Microbiol.">
        <title>Single-Cell (Meta-)Genomics of a Dimorphic Candidatus Thiomargarita nelsonii Reveals Genomic Plasticity.</title>
        <authorList>
            <person name="Flood B.E."/>
            <person name="Fliss P."/>
            <person name="Jones D.S."/>
            <person name="Dick G.J."/>
            <person name="Jain S."/>
            <person name="Kaster A.K."/>
            <person name="Winkel M."/>
            <person name="Mussmann M."/>
            <person name="Bailey J."/>
        </authorList>
    </citation>
    <scope>NUCLEOTIDE SEQUENCE [LARGE SCALE GENOMIC DNA]</scope>
    <source>
        <strain evidence="5">Hydrate Ridge</strain>
    </source>
</reference>
<dbReference type="GO" id="GO:0046872">
    <property type="term" value="F:metal ion binding"/>
    <property type="evidence" value="ECO:0007669"/>
    <property type="project" value="UniProtKB-KW"/>
</dbReference>
<dbReference type="CDD" id="cd01049">
    <property type="entry name" value="RNRR2"/>
    <property type="match status" value="1"/>
</dbReference>
<feature type="binding site" evidence="4">
    <location>
        <position position="272"/>
    </location>
    <ligand>
        <name>Fe cation</name>
        <dbReference type="ChEBI" id="CHEBI:24875"/>
        <label>2</label>
    </ligand>
</feature>
<evidence type="ECO:0000256" key="2">
    <source>
        <dbReference type="PIRNR" id="PIRNR000355"/>
    </source>
</evidence>
<dbReference type="UniPathway" id="UPA00326"/>
<feature type="binding site" evidence="4">
    <location>
        <position position="160"/>
    </location>
    <ligand>
        <name>Fe cation</name>
        <dbReference type="ChEBI" id="CHEBI:24875"/>
        <label>1</label>
    </ligand>
</feature>
<feature type="binding site" evidence="4">
    <location>
        <position position="129"/>
    </location>
    <ligand>
        <name>Fe cation</name>
        <dbReference type="ChEBI" id="CHEBI:24875"/>
        <label>1</label>
    </ligand>
</feature>
<feature type="binding site" evidence="4">
    <location>
        <position position="160"/>
    </location>
    <ligand>
        <name>Fe cation</name>
        <dbReference type="ChEBI" id="CHEBI:24875"/>
        <label>2</label>
    </ligand>
</feature>
<keyword evidence="2" id="KW-0560">Oxidoreductase</keyword>
<comment type="function">
    <text evidence="2">Provides the precursors necessary for DNA synthesis. Catalyzes the biosynthesis of deoxyribonucleotides from the corresponding ribonucleotides.</text>
</comment>
<dbReference type="Pfam" id="PF00268">
    <property type="entry name" value="Ribonuc_red_sm"/>
    <property type="match status" value="1"/>
</dbReference>
<evidence type="ECO:0000313" key="6">
    <source>
        <dbReference type="Proteomes" id="UP000030428"/>
    </source>
</evidence>
<comment type="cofactor">
    <cofactor evidence="2 4">
        <name>Fe cation</name>
        <dbReference type="ChEBI" id="CHEBI:24875"/>
    </cofactor>
    <text evidence="2 4">Binds 2 iron ions per subunit.</text>
</comment>
<dbReference type="SUPFAM" id="SSF47240">
    <property type="entry name" value="Ferritin-like"/>
    <property type="match status" value="1"/>
</dbReference>
<dbReference type="InterPro" id="IPR009078">
    <property type="entry name" value="Ferritin-like_SF"/>
</dbReference>
<dbReference type="Proteomes" id="UP000030428">
    <property type="component" value="Unassembled WGS sequence"/>
</dbReference>
<dbReference type="InterPro" id="IPR033909">
    <property type="entry name" value="RNR_small"/>
</dbReference>
<comment type="catalytic activity">
    <reaction evidence="2">
        <text>a 2'-deoxyribonucleoside 5'-diphosphate + [thioredoxin]-disulfide + H2O = a ribonucleoside 5'-diphosphate + [thioredoxin]-dithiol</text>
        <dbReference type="Rhea" id="RHEA:23252"/>
        <dbReference type="Rhea" id="RHEA-COMP:10698"/>
        <dbReference type="Rhea" id="RHEA-COMP:10700"/>
        <dbReference type="ChEBI" id="CHEBI:15377"/>
        <dbReference type="ChEBI" id="CHEBI:29950"/>
        <dbReference type="ChEBI" id="CHEBI:50058"/>
        <dbReference type="ChEBI" id="CHEBI:57930"/>
        <dbReference type="ChEBI" id="CHEBI:73316"/>
        <dbReference type="EC" id="1.17.4.1"/>
    </reaction>
</comment>
<dbReference type="AlphaFoldDB" id="A0A0A6SA68"/>